<organism evidence="1 2">
    <name type="scientific">Solanum verrucosum</name>
    <dbReference type="NCBI Taxonomy" id="315347"/>
    <lineage>
        <taxon>Eukaryota</taxon>
        <taxon>Viridiplantae</taxon>
        <taxon>Streptophyta</taxon>
        <taxon>Embryophyta</taxon>
        <taxon>Tracheophyta</taxon>
        <taxon>Spermatophyta</taxon>
        <taxon>Magnoliopsida</taxon>
        <taxon>eudicotyledons</taxon>
        <taxon>Gunneridae</taxon>
        <taxon>Pentapetalae</taxon>
        <taxon>asterids</taxon>
        <taxon>lamiids</taxon>
        <taxon>Solanales</taxon>
        <taxon>Solanaceae</taxon>
        <taxon>Solanoideae</taxon>
        <taxon>Solaneae</taxon>
        <taxon>Solanum</taxon>
    </lineage>
</organism>
<dbReference type="Proteomes" id="UP001234989">
    <property type="component" value="Chromosome 4"/>
</dbReference>
<accession>A0AAF0QJW8</accession>
<reference evidence="1" key="1">
    <citation type="submission" date="2023-08" db="EMBL/GenBank/DDBJ databases">
        <title>A de novo genome assembly of Solanum verrucosum Schlechtendal, a Mexican diploid species geographically isolated from the other diploid A-genome species in potato relatives.</title>
        <authorList>
            <person name="Hosaka K."/>
        </authorList>
    </citation>
    <scope>NUCLEOTIDE SEQUENCE</scope>
    <source>
        <tissue evidence="1">Young leaves</tissue>
    </source>
</reference>
<sequence length="19" mass="2121">MEFPSPKEPLLCLCLPCCP</sequence>
<evidence type="ECO:0000313" key="2">
    <source>
        <dbReference type="Proteomes" id="UP001234989"/>
    </source>
</evidence>
<protein>
    <submittedName>
        <fullName evidence="1">Uncharacterized protein</fullName>
    </submittedName>
</protein>
<dbReference type="EMBL" id="CP133615">
    <property type="protein sequence ID" value="WMV25169.1"/>
    <property type="molecule type" value="Genomic_DNA"/>
</dbReference>
<name>A0AAF0QJW8_SOLVR</name>
<gene>
    <name evidence="1" type="ORF">MTR67_018554</name>
</gene>
<evidence type="ECO:0000313" key="1">
    <source>
        <dbReference type="EMBL" id="WMV25169.1"/>
    </source>
</evidence>
<proteinExistence type="predicted"/>
<dbReference type="AlphaFoldDB" id="A0AAF0QJW8"/>
<keyword evidence="2" id="KW-1185">Reference proteome</keyword>